<dbReference type="Pfam" id="PF02517">
    <property type="entry name" value="Rce1-like"/>
    <property type="match status" value="1"/>
</dbReference>
<proteinExistence type="predicted"/>
<dbReference type="EMBL" id="BMOK01000016">
    <property type="protein sequence ID" value="GGL62842.1"/>
    <property type="molecule type" value="Genomic_DNA"/>
</dbReference>
<gene>
    <name evidence="3" type="ORF">GCM10007968_28480</name>
</gene>
<feature type="transmembrane region" description="Helical" evidence="1">
    <location>
        <begin position="9"/>
        <end position="31"/>
    </location>
</feature>
<evidence type="ECO:0000259" key="2">
    <source>
        <dbReference type="Pfam" id="PF02517"/>
    </source>
</evidence>
<accession>A0A917W399</accession>
<feature type="transmembrane region" description="Helical" evidence="1">
    <location>
        <begin position="201"/>
        <end position="223"/>
    </location>
</feature>
<feature type="transmembrane region" description="Helical" evidence="1">
    <location>
        <begin position="70"/>
        <end position="99"/>
    </location>
</feature>
<feature type="transmembrane region" description="Helical" evidence="1">
    <location>
        <begin position="172"/>
        <end position="189"/>
    </location>
</feature>
<dbReference type="GO" id="GO:0080120">
    <property type="term" value="P:CAAX-box protein maturation"/>
    <property type="evidence" value="ECO:0007669"/>
    <property type="project" value="UniProtKB-ARBA"/>
</dbReference>
<feature type="transmembrane region" description="Helical" evidence="1">
    <location>
        <begin position="119"/>
        <end position="137"/>
    </location>
</feature>
<keyword evidence="1" id="KW-1133">Transmembrane helix</keyword>
<dbReference type="GO" id="GO:0006508">
    <property type="term" value="P:proteolysis"/>
    <property type="evidence" value="ECO:0007669"/>
    <property type="project" value="UniProtKB-KW"/>
</dbReference>
<dbReference type="InterPro" id="IPR003675">
    <property type="entry name" value="Rce1/LyrA-like_dom"/>
</dbReference>
<evidence type="ECO:0000256" key="1">
    <source>
        <dbReference type="SAM" id="Phobius"/>
    </source>
</evidence>
<feature type="domain" description="CAAX prenyl protease 2/Lysostaphin resistance protein A-like" evidence="2">
    <location>
        <begin position="118"/>
        <end position="205"/>
    </location>
</feature>
<protein>
    <submittedName>
        <fullName evidence="3">CAAX amino protease</fullName>
    </submittedName>
</protein>
<keyword evidence="1" id="KW-0812">Transmembrane</keyword>
<keyword evidence="3" id="KW-0645">Protease</keyword>
<dbReference type="PANTHER" id="PTHR36435">
    <property type="entry name" value="SLR1288 PROTEIN"/>
    <property type="match status" value="1"/>
</dbReference>
<dbReference type="PANTHER" id="PTHR36435:SF6">
    <property type="entry name" value="ABORTIVE INFECTION PROTEIN"/>
    <property type="match status" value="1"/>
</dbReference>
<feature type="transmembrane region" description="Helical" evidence="1">
    <location>
        <begin position="37"/>
        <end position="58"/>
    </location>
</feature>
<feature type="transmembrane region" description="Helical" evidence="1">
    <location>
        <begin position="149"/>
        <end position="166"/>
    </location>
</feature>
<evidence type="ECO:0000313" key="4">
    <source>
        <dbReference type="Proteomes" id="UP000654670"/>
    </source>
</evidence>
<comment type="caution">
    <text evidence="3">The sequence shown here is derived from an EMBL/GenBank/DDBJ whole genome shotgun (WGS) entry which is preliminary data.</text>
</comment>
<reference evidence="3" key="2">
    <citation type="submission" date="2020-09" db="EMBL/GenBank/DDBJ databases">
        <authorList>
            <person name="Sun Q."/>
            <person name="Ohkuma M."/>
        </authorList>
    </citation>
    <scope>NUCLEOTIDE SEQUENCE</scope>
    <source>
        <strain evidence="3">JCM 15325</strain>
    </source>
</reference>
<dbReference type="Proteomes" id="UP000654670">
    <property type="component" value="Unassembled WGS sequence"/>
</dbReference>
<evidence type="ECO:0000313" key="3">
    <source>
        <dbReference type="EMBL" id="GGL62842.1"/>
    </source>
</evidence>
<dbReference type="AlphaFoldDB" id="A0A917W399"/>
<organism evidence="3 4">
    <name type="scientific">Sporolactobacillus putidus</name>
    <dbReference type="NCBI Taxonomy" id="492735"/>
    <lineage>
        <taxon>Bacteria</taxon>
        <taxon>Bacillati</taxon>
        <taxon>Bacillota</taxon>
        <taxon>Bacilli</taxon>
        <taxon>Bacillales</taxon>
        <taxon>Sporolactobacillaceae</taxon>
        <taxon>Sporolactobacillus</taxon>
    </lineage>
</organism>
<reference evidence="3" key="1">
    <citation type="journal article" date="2014" name="Int. J. Syst. Evol. Microbiol.">
        <title>Complete genome sequence of Corynebacterium casei LMG S-19264T (=DSM 44701T), isolated from a smear-ripened cheese.</title>
        <authorList>
            <consortium name="US DOE Joint Genome Institute (JGI-PGF)"/>
            <person name="Walter F."/>
            <person name="Albersmeier A."/>
            <person name="Kalinowski J."/>
            <person name="Ruckert C."/>
        </authorList>
    </citation>
    <scope>NUCLEOTIDE SEQUENCE</scope>
    <source>
        <strain evidence="3">JCM 15325</strain>
    </source>
</reference>
<dbReference type="RefSeq" id="WP_188804570.1">
    <property type="nucleotide sequence ID" value="NZ_BMOK01000016.1"/>
</dbReference>
<keyword evidence="3" id="KW-0378">Hydrolase</keyword>
<sequence length="224" mass="24785">MTKRYISIAIIYLICFLSPLIPGFLWLTGFFPKGQGYGIVMTAIFFLTLIIVLILLLPERHMRAGGRAPASVSLLWAIGGVIALFALQILASLINIFIFGEPPKSAHTQNVVQIARMSPLFLLAVAVIGPMLEEIVFRKILYGSLRKKMGFILAASISSIIFAFGHLDIQHLLIYFVIGFFLCYAYRKTGRIAVNMFMHAAMNAIVVAISLNVPAPAFLQLMVH</sequence>
<name>A0A917W399_9BACL</name>
<keyword evidence="1" id="KW-0472">Membrane</keyword>
<keyword evidence="4" id="KW-1185">Reference proteome</keyword>
<dbReference type="GO" id="GO:0004175">
    <property type="term" value="F:endopeptidase activity"/>
    <property type="evidence" value="ECO:0007669"/>
    <property type="project" value="UniProtKB-ARBA"/>
</dbReference>
<dbReference type="InterPro" id="IPR052710">
    <property type="entry name" value="CAAX_protease"/>
</dbReference>